<comment type="similarity">
    <text evidence="3 11">Belongs to the protoporphyrinogen/coproporphyrinogen oxidase family. Protoporphyrinogen oxidase subfamily.</text>
</comment>
<feature type="compositionally biased region" description="Polar residues" evidence="12">
    <location>
        <begin position="62"/>
        <end position="82"/>
    </location>
</feature>
<organism evidence="14 15">
    <name type="scientific">Rhynchosporium secalis</name>
    <name type="common">Barley scald fungus</name>
    <dbReference type="NCBI Taxonomy" id="38038"/>
    <lineage>
        <taxon>Eukaryota</taxon>
        <taxon>Fungi</taxon>
        <taxon>Dikarya</taxon>
        <taxon>Ascomycota</taxon>
        <taxon>Pezizomycotina</taxon>
        <taxon>Leotiomycetes</taxon>
        <taxon>Helotiales</taxon>
        <taxon>Ploettnerulaceae</taxon>
        <taxon>Rhynchosporium</taxon>
    </lineage>
</organism>
<sequence length="650" mass="71872">MAPQLPEHVVVTLLRRYYLTPNCQASRLRRHSLCIDYARALHTTRPSTRPLHRQAARAGALTRSSSKLTEATDVRQLSTQTKPSKKKLTSTEDKQLWAAKTAAAQNGGRGRKAEAARIAVLGGGITGLASAHYLVRENPNARITIYEESARLGGWLKSDYMDVDGESVLFESGPRTLRPSTPAALVTLELVQELGMEDQLLMTSKASEAHQNRFIYYPDRLVKMPGPGQDTFDMMWRVLTEPVFKGLIWGTITEKVQPTRPDSMDDESVGSFLARRMGTENVGDNIVSAVLHGIYAGDIYQLSAKSLMPQLWHYEAWKGTLVDAMMTKMSENIDLMSQRDEQLKMDLNPVINETVREAMSEASVYSFKEGIGALATNLEKALKANPNVEFKMETGVTAVDYDGEKDGIKITIKDGKPATYTKAISTISSRILSDLTSNSLPSLAQSHSVTVMVVNLYFKDPYVNPERGFGYLIPRSIPFEQNPECALGVVFDSDAVRGQDTASGTKLTVMLGGHWWDAFDGYPDEEEGIAMARSVLARHLKITDEPAATRVSLQRNCIPQYTVGHEARMQVAHLDLQREFKGKLAVAGNSYTGVGLNDCVRAARDLVMGMKRGTVDTGLEDMGSKDLYIQLPLPGSREVLERYISKPKES</sequence>
<dbReference type="Proteomes" id="UP000177625">
    <property type="component" value="Unassembled WGS sequence"/>
</dbReference>
<keyword evidence="5 11" id="KW-0285">Flavoprotein</keyword>
<feature type="region of interest" description="Disordered" evidence="12">
    <location>
        <begin position="45"/>
        <end position="91"/>
    </location>
</feature>
<evidence type="ECO:0000259" key="13">
    <source>
        <dbReference type="Pfam" id="PF01593"/>
    </source>
</evidence>
<keyword evidence="15" id="KW-1185">Reference proteome</keyword>
<feature type="domain" description="Amine oxidase" evidence="13">
    <location>
        <begin position="125"/>
        <end position="604"/>
    </location>
</feature>
<evidence type="ECO:0000256" key="5">
    <source>
        <dbReference type="ARBA" id="ARBA00022630"/>
    </source>
</evidence>
<dbReference type="UniPathway" id="UPA00251">
    <property type="reaction ID" value="UER00324"/>
</dbReference>
<evidence type="ECO:0000256" key="8">
    <source>
        <dbReference type="ARBA" id="ARBA00023133"/>
    </source>
</evidence>
<dbReference type="SUPFAM" id="SSF54373">
    <property type="entry name" value="FAD-linked reductases, C-terminal domain"/>
    <property type="match status" value="1"/>
</dbReference>
<dbReference type="PANTHER" id="PTHR42923">
    <property type="entry name" value="PROTOPORPHYRINOGEN OXIDASE"/>
    <property type="match status" value="1"/>
</dbReference>
<evidence type="ECO:0000256" key="1">
    <source>
        <dbReference type="ARBA" id="ARBA00002600"/>
    </source>
</evidence>
<name>A0A1E1MEU6_RHYSE</name>
<comment type="cofactor">
    <cofactor evidence="11">
        <name>FAD</name>
        <dbReference type="ChEBI" id="CHEBI:57692"/>
    </cofactor>
    <text evidence="11">Binds 1 FAD per subunit.</text>
</comment>
<evidence type="ECO:0000256" key="12">
    <source>
        <dbReference type="SAM" id="MobiDB-lite"/>
    </source>
</evidence>
<dbReference type="PANTHER" id="PTHR42923:SF3">
    <property type="entry name" value="PROTOPORPHYRINOGEN OXIDASE"/>
    <property type="match status" value="1"/>
</dbReference>
<comment type="pathway">
    <text evidence="2 11">Porphyrin-containing compound metabolism; protoporphyrin-IX biosynthesis; protoporphyrin-IX from protoporphyrinogen-IX: step 1/1.</text>
</comment>
<gene>
    <name evidence="14" type="ORF">RSE6_07784</name>
</gene>
<dbReference type="Gene3D" id="3.50.50.60">
    <property type="entry name" value="FAD/NAD(P)-binding domain"/>
    <property type="match status" value="1"/>
</dbReference>
<accession>A0A1E1MEU6</accession>
<dbReference type="InterPro" id="IPR050464">
    <property type="entry name" value="Zeta_carotene_desat/Oxidored"/>
</dbReference>
<evidence type="ECO:0000256" key="4">
    <source>
        <dbReference type="ARBA" id="ARBA00012867"/>
    </source>
</evidence>
<keyword evidence="8 11" id="KW-0350">Heme biosynthesis</keyword>
<dbReference type="EMBL" id="FJVC01000281">
    <property type="protein sequence ID" value="CZT47245.1"/>
    <property type="molecule type" value="Genomic_DNA"/>
</dbReference>
<protein>
    <recommendedName>
        <fullName evidence="4 11">Protoporphyrinogen oxidase</fullName>
        <ecNumber evidence="4 11">1.3.3.4</ecNumber>
    </recommendedName>
</protein>
<evidence type="ECO:0000256" key="9">
    <source>
        <dbReference type="ARBA" id="ARBA00023244"/>
    </source>
</evidence>
<dbReference type="Pfam" id="PF01593">
    <property type="entry name" value="Amino_oxidase"/>
    <property type="match status" value="1"/>
</dbReference>
<evidence type="ECO:0000256" key="3">
    <source>
        <dbReference type="ARBA" id="ARBA00010551"/>
    </source>
</evidence>
<evidence type="ECO:0000256" key="2">
    <source>
        <dbReference type="ARBA" id="ARBA00005073"/>
    </source>
</evidence>
<comment type="function">
    <text evidence="1 11">Catalyzes the 6-electron oxidation of protoporphyrinogen-IX to form protoporphyrin-IX.</text>
</comment>
<evidence type="ECO:0000313" key="14">
    <source>
        <dbReference type="EMBL" id="CZT47245.1"/>
    </source>
</evidence>
<dbReference type="GO" id="GO:0005743">
    <property type="term" value="C:mitochondrial inner membrane"/>
    <property type="evidence" value="ECO:0007669"/>
    <property type="project" value="UniProtKB-SubCell"/>
</dbReference>
<dbReference type="SUPFAM" id="SSF51905">
    <property type="entry name" value="FAD/NAD(P)-binding domain"/>
    <property type="match status" value="1"/>
</dbReference>
<dbReference type="InterPro" id="IPR002937">
    <property type="entry name" value="Amino_oxidase"/>
</dbReference>
<comment type="catalytic activity">
    <reaction evidence="10 11">
        <text>protoporphyrinogen IX + 3 O2 = protoporphyrin IX + 3 H2O2</text>
        <dbReference type="Rhea" id="RHEA:25576"/>
        <dbReference type="ChEBI" id="CHEBI:15379"/>
        <dbReference type="ChEBI" id="CHEBI:16240"/>
        <dbReference type="ChEBI" id="CHEBI:57306"/>
        <dbReference type="ChEBI" id="CHEBI:57307"/>
        <dbReference type="EC" id="1.3.3.4"/>
    </reaction>
</comment>
<evidence type="ECO:0000256" key="7">
    <source>
        <dbReference type="ARBA" id="ARBA00023002"/>
    </source>
</evidence>
<keyword evidence="6 11" id="KW-0274">FAD</keyword>
<evidence type="ECO:0000256" key="11">
    <source>
        <dbReference type="RuleBase" id="RU367069"/>
    </source>
</evidence>
<evidence type="ECO:0000313" key="15">
    <source>
        <dbReference type="Proteomes" id="UP000177625"/>
    </source>
</evidence>
<dbReference type="GO" id="GO:0006782">
    <property type="term" value="P:protoporphyrinogen IX biosynthetic process"/>
    <property type="evidence" value="ECO:0007669"/>
    <property type="project" value="UniProtKB-UniRule"/>
</dbReference>
<dbReference type="InterPro" id="IPR036188">
    <property type="entry name" value="FAD/NAD-bd_sf"/>
</dbReference>
<keyword evidence="9 11" id="KW-0627">Porphyrin biosynthesis</keyword>
<keyword evidence="7 11" id="KW-0560">Oxidoreductase</keyword>
<evidence type="ECO:0000256" key="10">
    <source>
        <dbReference type="ARBA" id="ARBA00047554"/>
    </source>
</evidence>
<comment type="subcellular location">
    <subcellularLocation>
        <location evidence="11">Mitochondrion inner membrane</location>
    </subcellularLocation>
</comment>
<dbReference type="NCBIfam" id="TIGR00562">
    <property type="entry name" value="proto_IX_ox"/>
    <property type="match status" value="1"/>
</dbReference>
<proteinExistence type="inferred from homology"/>
<evidence type="ECO:0000256" key="6">
    <source>
        <dbReference type="ARBA" id="ARBA00022827"/>
    </source>
</evidence>
<dbReference type="AlphaFoldDB" id="A0A1E1MEU6"/>
<dbReference type="InterPro" id="IPR004572">
    <property type="entry name" value="Protoporphyrinogen_oxidase"/>
</dbReference>
<reference evidence="15" key="1">
    <citation type="submission" date="2016-03" db="EMBL/GenBank/DDBJ databases">
        <authorList>
            <person name="Guldener U."/>
        </authorList>
    </citation>
    <scope>NUCLEOTIDE SEQUENCE [LARGE SCALE GENOMIC DNA]</scope>
</reference>
<dbReference type="GO" id="GO:0004729">
    <property type="term" value="F:oxygen-dependent protoporphyrinogen oxidase activity"/>
    <property type="evidence" value="ECO:0007669"/>
    <property type="project" value="UniProtKB-UniRule"/>
</dbReference>
<dbReference type="EC" id="1.3.3.4" evidence="4 11"/>